<proteinExistence type="predicted"/>
<comment type="caution">
    <text evidence="1">The sequence shown here is derived from an EMBL/GenBank/DDBJ whole genome shotgun (WGS) entry which is preliminary data.</text>
</comment>
<name>A0A5J5IBA1_9BACT</name>
<evidence type="ECO:0000313" key="2">
    <source>
        <dbReference type="Proteomes" id="UP000326903"/>
    </source>
</evidence>
<dbReference type="RefSeq" id="WP_150416770.1">
    <property type="nucleotide sequence ID" value="NZ_VYQF01000010.1"/>
</dbReference>
<protein>
    <submittedName>
        <fullName evidence="1">Uncharacterized protein</fullName>
    </submittedName>
</protein>
<sequence length="153" mass="17257">MPEIIFACLIFLNLTSFKLGEPDAILDCKSASGRTLFHAELPSCSYLGNADFSIDGIKYSFTSGDMCGVVFYPDIKILTIYLETNNKDSKQHRFLKFWALPDSFKKIKSETGPGSGFDDVYEFKAKIYGTEPRLGFENDTKTIELNCTLEYLL</sequence>
<dbReference type="AlphaFoldDB" id="A0A5J5IBA1"/>
<evidence type="ECO:0000313" key="1">
    <source>
        <dbReference type="EMBL" id="KAA9035943.1"/>
    </source>
</evidence>
<keyword evidence="2" id="KW-1185">Reference proteome</keyword>
<dbReference type="EMBL" id="VYQF01000010">
    <property type="protein sequence ID" value="KAA9035943.1"/>
    <property type="molecule type" value="Genomic_DNA"/>
</dbReference>
<organism evidence="1 2">
    <name type="scientific">Ginsengibacter hankyongi</name>
    <dbReference type="NCBI Taxonomy" id="2607284"/>
    <lineage>
        <taxon>Bacteria</taxon>
        <taxon>Pseudomonadati</taxon>
        <taxon>Bacteroidota</taxon>
        <taxon>Chitinophagia</taxon>
        <taxon>Chitinophagales</taxon>
        <taxon>Chitinophagaceae</taxon>
        <taxon>Ginsengibacter</taxon>
    </lineage>
</organism>
<dbReference type="Proteomes" id="UP000326903">
    <property type="component" value="Unassembled WGS sequence"/>
</dbReference>
<gene>
    <name evidence="1" type="ORF">FW778_20565</name>
</gene>
<accession>A0A5J5IBA1</accession>
<reference evidence="1 2" key="1">
    <citation type="submission" date="2019-09" db="EMBL/GenBank/DDBJ databases">
        <title>Draft genome sequence of Ginsengibacter sp. BR5-29.</title>
        <authorList>
            <person name="Im W.-T."/>
        </authorList>
    </citation>
    <scope>NUCLEOTIDE SEQUENCE [LARGE SCALE GENOMIC DNA]</scope>
    <source>
        <strain evidence="1 2">BR5-29</strain>
    </source>
</reference>